<dbReference type="EMBL" id="BSYI01000020">
    <property type="protein sequence ID" value="GMG83476.1"/>
    <property type="molecule type" value="Genomic_DNA"/>
</dbReference>
<proteinExistence type="predicted"/>
<reference evidence="2 3" key="1">
    <citation type="submission" date="2023-04" db="EMBL/GenBank/DDBJ databases">
        <title>Marinoamorphus aggregata gen. nov., sp. Nov., isolate from tissue of brittle star Ophioplocus japonicus.</title>
        <authorList>
            <person name="Kawano K."/>
            <person name="Sawayama S."/>
            <person name="Nakagawa S."/>
        </authorList>
    </citation>
    <scope>NUCLEOTIDE SEQUENCE [LARGE SCALE GENOMIC DNA]</scope>
    <source>
        <strain evidence="2 3">NKW23</strain>
    </source>
</reference>
<dbReference type="InterPro" id="IPR010344">
    <property type="entry name" value="YbjH"/>
</dbReference>
<organism evidence="2 3">
    <name type="scientific">Paralimibaculum aggregatum</name>
    <dbReference type="NCBI Taxonomy" id="3036245"/>
    <lineage>
        <taxon>Bacteria</taxon>
        <taxon>Pseudomonadati</taxon>
        <taxon>Pseudomonadota</taxon>
        <taxon>Alphaproteobacteria</taxon>
        <taxon>Rhodobacterales</taxon>
        <taxon>Paracoccaceae</taxon>
        <taxon>Paralimibaculum</taxon>
    </lineage>
</organism>
<dbReference type="Proteomes" id="UP001239909">
    <property type="component" value="Unassembled WGS sequence"/>
</dbReference>
<evidence type="ECO:0000313" key="2">
    <source>
        <dbReference type="EMBL" id="GMG83476.1"/>
    </source>
</evidence>
<comment type="caution">
    <text evidence="2">The sequence shown here is derived from an EMBL/GenBank/DDBJ whole genome shotgun (WGS) entry which is preliminary data.</text>
</comment>
<gene>
    <name evidence="2" type="ORF">LNKW23_26890</name>
</gene>
<sequence length="830" mass="89954">MAGEHGTNRRLAPLAWALAGAALACVPATAPAEVPLPPERPSHNLFGVTGLIDTPTAQMQPDAQISLTSSYFGGFYRNTVSFQVLPFLEGAFRYSVLDEFFPDDSVRRALYDRSFDVKLRLVEEGVYWPSVAVGLQDFLGTGVYSGEYVVASKDFLGGDLTVTGGMGWGRFASLNGFNNPIGWYLDSFRTREEPRSGGGDVNFGSFFKGDAGFFGGVSWRTPLDGLSLKIEYSNDAYTREQEFSDFDQSIPINLGIEYRPTSWAEIGAYYMYGQEFGLRLTLSGNILDPAFGAEDEPAPLPVLPRPVDDAARARAAAELGEVRDLIDGARSSSFFGEAPIAGVTVEERLGGVRWARARLAASADHACPVTEARAIDAEYGVVDAVSFETPDGAVVCTLALRPAGETAIRLTRRAALDYPTGWAGDPDREAAIRARLAEDMAGNGVRLVALTLEPTAATLLIENDRFNQMPRAIGRAARSMARVLPPSVERFEIVPVEAGVPTVTVAFARSVLEDRVDRPDAAHLTWSTAEVTDAPRLSGAALEQALGAYPQLAWAIEPLIPVSLFDPDEPVRADLQLAISGSVAFAPGASVTGTLTKRIVGNLDDITRTSDSTLPHVRSDFAEYLDEGDPGLTRLTADYVTKLAPSVYGRVSGGLLERMFAGIQGELLWRPADQSWGVGGEIAYVRQRDFDTLFDLQAYDVVTGHVSLYWDTPFHGLSLQLDAGRYLAGDWGGTVGVKRRFSNGWEIGAFATFTDVSFDEFGEGSFDKGIYVSIPLNWTLPYESRSRLASVIRPLSRDGGQRLQIANRLNPLVEDLGSGPLASRSEGFWE</sequence>
<keyword evidence="3" id="KW-1185">Reference proteome</keyword>
<name>A0ABQ6LJP2_9RHOB</name>
<feature type="chain" id="PRO_5045517389" description="YjbH domain-containing protein" evidence="1">
    <location>
        <begin position="33"/>
        <end position="830"/>
    </location>
</feature>
<evidence type="ECO:0000313" key="3">
    <source>
        <dbReference type="Proteomes" id="UP001239909"/>
    </source>
</evidence>
<evidence type="ECO:0000256" key="1">
    <source>
        <dbReference type="SAM" id="SignalP"/>
    </source>
</evidence>
<dbReference type="Pfam" id="PF06082">
    <property type="entry name" value="YjbH"/>
    <property type="match status" value="1"/>
</dbReference>
<protein>
    <recommendedName>
        <fullName evidence="4">YjbH domain-containing protein</fullName>
    </recommendedName>
</protein>
<accession>A0ABQ6LJP2</accession>
<feature type="signal peptide" evidence="1">
    <location>
        <begin position="1"/>
        <end position="32"/>
    </location>
</feature>
<keyword evidence="1" id="KW-0732">Signal</keyword>
<evidence type="ECO:0008006" key="4">
    <source>
        <dbReference type="Google" id="ProtNLM"/>
    </source>
</evidence>